<evidence type="ECO:0000259" key="3">
    <source>
        <dbReference type="Pfam" id="PF19295"/>
    </source>
</evidence>
<dbReference type="InterPro" id="IPR045595">
    <property type="entry name" value="SufBD_N"/>
</dbReference>
<dbReference type="PANTHER" id="PTHR30508">
    <property type="entry name" value="FES CLUSTER ASSEMBLY PROTEIN SUF"/>
    <property type="match status" value="1"/>
</dbReference>
<accession>A0ABQ4S5H1</accession>
<dbReference type="Pfam" id="PF19295">
    <property type="entry name" value="SufBD_N"/>
    <property type="match status" value="1"/>
</dbReference>
<dbReference type="Pfam" id="PF01458">
    <property type="entry name" value="SUFBD_core"/>
    <property type="match status" value="1"/>
</dbReference>
<reference evidence="4" key="2">
    <citation type="submission" date="2021-08" db="EMBL/GenBank/DDBJ databases">
        <authorList>
            <person name="Tani A."/>
            <person name="Ola A."/>
            <person name="Ogura Y."/>
            <person name="Katsura K."/>
            <person name="Hayashi T."/>
        </authorList>
    </citation>
    <scope>NUCLEOTIDE SEQUENCE</scope>
    <source>
        <strain evidence="4">DSM 19015</strain>
    </source>
</reference>
<dbReference type="NCBIfam" id="NF008773">
    <property type="entry name" value="PRK11814.1"/>
    <property type="match status" value="1"/>
</dbReference>
<reference evidence="4" key="1">
    <citation type="journal article" date="2021" name="Front. Microbiol.">
        <title>Comprehensive Comparative Genomics and Phenotyping of Methylobacterium Species.</title>
        <authorList>
            <person name="Alessa O."/>
            <person name="Ogura Y."/>
            <person name="Fujitani Y."/>
            <person name="Takami H."/>
            <person name="Hayashi T."/>
            <person name="Sahin N."/>
            <person name="Tani A."/>
        </authorList>
    </citation>
    <scope>NUCLEOTIDE SEQUENCE</scope>
    <source>
        <strain evidence="4">DSM 19015</strain>
    </source>
</reference>
<evidence type="ECO:0000313" key="5">
    <source>
        <dbReference type="Proteomes" id="UP001055125"/>
    </source>
</evidence>
<dbReference type="InterPro" id="IPR055346">
    <property type="entry name" value="Fe-S_cluster_assembly_SufBD"/>
</dbReference>
<dbReference type="SUPFAM" id="SSF101960">
    <property type="entry name" value="Stabilizer of iron transporter SufD"/>
    <property type="match status" value="1"/>
</dbReference>
<feature type="domain" description="SUF system FeS cluster assembly SufBD core" evidence="2">
    <location>
        <begin position="218"/>
        <end position="460"/>
    </location>
</feature>
<keyword evidence="5" id="KW-1185">Reference proteome</keyword>
<dbReference type="InterPro" id="IPR000825">
    <property type="entry name" value="SUF_FeS_clus_asmbl_SufBD_core"/>
</dbReference>
<proteinExistence type="inferred from homology"/>
<gene>
    <name evidence="4" type="primary">sufB</name>
    <name evidence="4" type="ORF">OCOJLMKI_4352</name>
</gene>
<dbReference type="Proteomes" id="UP001055125">
    <property type="component" value="Unassembled WGS sequence"/>
</dbReference>
<evidence type="ECO:0000256" key="1">
    <source>
        <dbReference type="ARBA" id="ARBA00043967"/>
    </source>
</evidence>
<dbReference type="RefSeq" id="WP_238246204.1">
    <property type="nucleotide sequence ID" value="NZ_BPQP01000078.1"/>
</dbReference>
<comment type="similarity">
    <text evidence="1">Belongs to the iron-sulfur cluster assembly SufBD family.</text>
</comment>
<name>A0ABQ4S5H1_9HYPH</name>
<dbReference type="InterPro" id="IPR010231">
    <property type="entry name" value="SUF_FeS_clus_asmbl_SufB"/>
</dbReference>
<organism evidence="4 5">
    <name type="scientific">Methylobacterium iners</name>
    <dbReference type="NCBI Taxonomy" id="418707"/>
    <lineage>
        <taxon>Bacteria</taxon>
        <taxon>Pseudomonadati</taxon>
        <taxon>Pseudomonadota</taxon>
        <taxon>Alphaproteobacteria</taxon>
        <taxon>Hyphomicrobiales</taxon>
        <taxon>Methylobacteriaceae</taxon>
        <taxon>Methylobacterium</taxon>
    </lineage>
</organism>
<dbReference type="PANTHER" id="PTHR30508:SF1">
    <property type="entry name" value="UPF0051 PROTEIN ABCI8, CHLOROPLASTIC-RELATED"/>
    <property type="match status" value="1"/>
</dbReference>
<dbReference type="EMBL" id="BPQP01000078">
    <property type="protein sequence ID" value="GJD97124.1"/>
    <property type="molecule type" value="Genomic_DNA"/>
</dbReference>
<sequence length="489" mass="54771">MPAVQETIDRVRSIDLDQYKYGFETTIEMEKSEKGISEDVIRYISAKKDEPEWMLAWRLDAYKRWQTMKEPEWARVSYDKVDYKDIYYYAAPKRPAAMSLDEIDPEILKTYEKLGIPLREVEVLEGIAPERRVAVDAVFDSVSVATTFKAELSKAGVIFMPISEAIREYPDLVKKYLGSVVPVTDNFFATLNSAVFSDGSFVYIPPGVRCPMELSTYFRINERDTGQFERTLIIADKGSYVSYLEGCTAPKRDDNQLHAAVVELVALDDAEIKYSTVQNWYPGDNEGRGGIYNFVTKRGDCRGVNSKISWTQVETGSAITWKYPSCILRGDNSRGEFYSIAVSNGMQQVDSGTKMIHLGKNTTSRIISKGISAGRSQNTYRGLVSAHRKAAGARNFTNCDSLLIGDQCGAHTVPYIESKNSSAQFEHEATTSKISEDQMFYCQSRGLSNEEATALIVNGFVRDVLQQLPMEFAVEAQKLISISLEGSVG</sequence>
<dbReference type="InterPro" id="IPR037284">
    <property type="entry name" value="SUF_FeS_clus_asmbl_SufBD_sf"/>
</dbReference>
<feature type="domain" description="SUF system FeS cluster assembly SufBD N-terminal" evidence="3">
    <location>
        <begin position="148"/>
        <end position="209"/>
    </location>
</feature>
<evidence type="ECO:0000313" key="4">
    <source>
        <dbReference type="EMBL" id="GJD97124.1"/>
    </source>
</evidence>
<protein>
    <submittedName>
        <fullName evidence="4">FeS cluster assembly protein SufB</fullName>
    </submittedName>
</protein>
<evidence type="ECO:0000259" key="2">
    <source>
        <dbReference type="Pfam" id="PF01458"/>
    </source>
</evidence>
<comment type="caution">
    <text evidence="4">The sequence shown here is derived from an EMBL/GenBank/DDBJ whole genome shotgun (WGS) entry which is preliminary data.</text>
</comment>
<dbReference type="NCBIfam" id="TIGR01980">
    <property type="entry name" value="sufB"/>
    <property type="match status" value="1"/>
</dbReference>